<evidence type="ECO:0000256" key="8">
    <source>
        <dbReference type="ARBA" id="ARBA00048807"/>
    </source>
</evidence>
<dbReference type="EC" id="4.-.-.-" evidence="9"/>
<feature type="binding site" evidence="11">
    <location>
        <position position="30"/>
    </location>
    <ligand>
        <name>Zn(2+)</name>
        <dbReference type="ChEBI" id="CHEBI:29105"/>
    </ligand>
</feature>
<evidence type="ECO:0000256" key="10">
    <source>
        <dbReference type="PIRSR" id="PIRSR006113-1"/>
    </source>
</evidence>
<dbReference type="Proteomes" id="UP000245812">
    <property type="component" value="Unassembled WGS sequence"/>
</dbReference>
<sequence length="120" mass="13361">MHIFKVFQIEAAHRLPNVPAGHKCARLHGHSFRIEVHVEGEPDPALGWVMDFADVKAAFAPLFERLDHHYLNDVEGLENPTSENLARWIFSRLEPALPGLDKVVVHETCTAGASCSRASL</sequence>
<dbReference type="GO" id="GO:0070497">
    <property type="term" value="F:6-carboxytetrahydropterin synthase activity"/>
    <property type="evidence" value="ECO:0007669"/>
    <property type="project" value="UniProtKB-EC"/>
</dbReference>
<gene>
    <name evidence="12" type="ORF">C7456_102118</name>
</gene>
<feature type="binding site" evidence="11">
    <location>
        <position position="13"/>
    </location>
    <ligand>
        <name>Zn(2+)</name>
        <dbReference type="ChEBI" id="CHEBI:29105"/>
    </ligand>
</feature>
<evidence type="ECO:0000256" key="5">
    <source>
        <dbReference type="ARBA" id="ARBA00022785"/>
    </source>
</evidence>
<feature type="active site" description="Proton acceptor" evidence="10">
    <location>
        <position position="24"/>
    </location>
</feature>
<feature type="active site" description="Charge relay system" evidence="10">
    <location>
        <position position="68"/>
    </location>
</feature>
<keyword evidence="7 9" id="KW-0456">Lyase</keyword>
<dbReference type="Gene3D" id="3.30.479.10">
    <property type="entry name" value="6-pyruvoyl tetrahydropterin synthase/QueD"/>
    <property type="match status" value="1"/>
</dbReference>
<evidence type="ECO:0000256" key="11">
    <source>
        <dbReference type="PIRSR" id="PIRSR006113-2"/>
    </source>
</evidence>
<dbReference type="AlphaFoldDB" id="A0A316IYQ6"/>
<evidence type="ECO:0000256" key="3">
    <source>
        <dbReference type="ARBA" id="ARBA00018141"/>
    </source>
</evidence>
<comment type="cofactor">
    <cofactor evidence="9 11">
        <name>Zn(2+)</name>
        <dbReference type="ChEBI" id="CHEBI:29105"/>
    </cofactor>
    <text evidence="9 11">Binds 1 zinc ion per subunit.</text>
</comment>
<dbReference type="Pfam" id="PF01242">
    <property type="entry name" value="PTPS"/>
    <property type="match status" value="1"/>
</dbReference>
<dbReference type="GO" id="GO:0046872">
    <property type="term" value="F:metal ion binding"/>
    <property type="evidence" value="ECO:0007669"/>
    <property type="project" value="UniProtKB-KW"/>
</dbReference>
<dbReference type="FunFam" id="3.30.479.10:FF:000001">
    <property type="entry name" value="6-carboxy-5,6,7,8-tetrahydropterin synthase"/>
    <property type="match status" value="1"/>
</dbReference>
<evidence type="ECO:0000256" key="4">
    <source>
        <dbReference type="ARBA" id="ARBA00022723"/>
    </source>
</evidence>
<feature type="active site" description="Charge relay system" evidence="10">
    <location>
        <position position="107"/>
    </location>
</feature>
<comment type="catalytic activity">
    <reaction evidence="8 9">
        <text>7,8-dihydroneopterin 3'-triphosphate + H2O = 6-carboxy-5,6,7,8-tetrahydropterin + triphosphate + acetaldehyde + 2 H(+)</text>
        <dbReference type="Rhea" id="RHEA:27966"/>
        <dbReference type="ChEBI" id="CHEBI:15343"/>
        <dbReference type="ChEBI" id="CHEBI:15377"/>
        <dbReference type="ChEBI" id="CHEBI:15378"/>
        <dbReference type="ChEBI" id="CHEBI:18036"/>
        <dbReference type="ChEBI" id="CHEBI:58462"/>
        <dbReference type="ChEBI" id="CHEBI:61032"/>
        <dbReference type="EC" id="4.1.2.50"/>
    </reaction>
</comment>
<evidence type="ECO:0000256" key="6">
    <source>
        <dbReference type="ARBA" id="ARBA00022833"/>
    </source>
</evidence>
<comment type="caution">
    <text evidence="12">The sequence shown here is derived from an EMBL/GenBank/DDBJ whole genome shotgun (WGS) entry which is preliminary data.</text>
</comment>
<dbReference type="EMBL" id="QGHC01000002">
    <property type="protein sequence ID" value="PWK92385.1"/>
    <property type="molecule type" value="Genomic_DNA"/>
</dbReference>
<keyword evidence="4 9" id="KW-0479">Metal-binding</keyword>
<comment type="similarity">
    <text evidence="2 9">Belongs to the PTPS family. QueD subfamily.</text>
</comment>
<dbReference type="PIRSF" id="PIRSF006113">
    <property type="entry name" value="PTP_synth"/>
    <property type="match status" value="1"/>
</dbReference>
<dbReference type="GO" id="GO:0008616">
    <property type="term" value="P:tRNA queuosine(34) biosynthetic process"/>
    <property type="evidence" value="ECO:0007669"/>
    <property type="project" value="UniProtKB-KW"/>
</dbReference>
<dbReference type="PANTHER" id="PTHR12589:SF7">
    <property type="entry name" value="6-PYRUVOYL TETRAHYDROBIOPTERIN SYNTHASE"/>
    <property type="match status" value="1"/>
</dbReference>
<reference evidence="12 13" key="1">
    <citation type="submission" date="2018-05" db="EMBL/GenBank/DDBJ databases">
        <title>Genomic Encyclopedia of Type Strains, Phase IV (KMG-IV): sequencing the most valuable type-strain genomes for metagenomic binning, comparative biology and taxonomic classification.</title>
        <authorList>
            <person name="Goeker M."/>
        </authorList>
    </citation>
    <scope>NUCLEOTIDE SEQUENCE [LARGE SCALE GENOMIC DNA]</scope>
    <source>
        <strain evidence="12 13">DSM 14263</strain>
    </source>
</reference>
<dbReference type="SUPFAM" id="SSF55620">
    <property type="entry name" value="Tetrahydrobiopterin biosynthesis enzymes-like"/>
    <property type="match status" value="1"/>
</dbReference>
<name>A0A316IYQ6_9GAMM</name>
<dbReference type="UniPathway" id="UPA00391"/>
<feature type="binding site" evidence="11">
    <location>
        <position position="28"/>
    </location>
    <ligand>
        <name>Zn(2+)</name>
        <dbReference type="ChEBI" id="CHEBI:29105"/>
    </ligand>
</feature>
<dbReference type="InterPro" id="IPR038418">
    <property type="entry name" value="6-PTP_synth/QueD_sf"/>
</dbReference>
<dbReference type="InterPro" id="IPR007115">
    <property type="entry name" value="6-PTP_synth/QueD"/>
</dbReference>
<dbReference type="OrthoDB" id="9804698at2"/>
<dbReference type="RefSeq" id="WP_109722227.1">
    <property type="nucleotide sequence ID" value="NZ_MSZV01000075.1"/>
</dbReference>
<dbReference type="PANTHER" id="PTHR12589">
    <property type="entry name" value="PYRUVOYL TETRAHYDROBIOPTERIN SYNTHASE"/>
    <property type="match status" value="1"/>
</dbReference>
<keyword evidence="6 9" id="KW-0862">Zinc</keyword>
<evidence type="ECO:0000256" key="2">
    <source>
        <dbReference type="ARBA" id="ARBA00008900"/>
    </source>
</evidence>
<accession>A0A316IYQ6</accession>
<evidence type="ECO:0000313" key="12">
    <source>
        <dbReference type="EMBL" id="PWK92385.1"/>
    </source>
</evidence>
<dbReference type="NCBIfam" id="TIGR03367">
    <property type="entry name" value="queuosine_QueD"/>
    <property type="match status" value="1"/>
</dbReference>
<organism evidence="12 13">
    <name type="scientific">Fulvimonas soli</name>
    <dbReference type="NCBI Taxonomy" id="155197"/>
    <lineage>
        <taxon>Bacteria</taxon>
        <taxon>Pseudomonadati</taxon>
        <taxon>Pseudomonadota</taxon>
        <taxon>Gammaproteobacteria</taxon>
        <taxon>Lysobacterales</taxon>
        <taxon>Rhodanobacteraceae</taxon>
        <taxon>Fulvimonas</taxon>
    </lineage>
</organism>
<proteinExistence type="inferred from homology"/>
<evidence type="ECO:0000256" key="7">
    <source>
        <dbReference type="ARBA" id="ARBA00023239"/>
    </source>
</evidence>
<evidence type="ECO:0000256" key="9">
    <source>
        <dbReference type="PIRNR" id="PIRNR006113"/>
    </source>
</evidence>
<evidence type="ECO:0000313" key="13">
    <source>
        <dbReference type="Proteomes" id="UP000245812"/>
    </source>
</evidence>
<keyword evidence="5 9" id="KW-0671">Queuosine biosynthesis</keyword>
<keyword evidence="13" id="KW-1185">Reference proteome</keyword>
<protein>
    <recommendedName>
        <fullName evidence="3 9">6-carboxy-5,6,7,8-tetrahydropterin synthase</fullName>
        <ecNumber evidence="9">4.-.-.-</ecNumber>
    </recommendedName>
</protein>
<evidence type="ECO:0000256" key="1">
    <source>
        <dbReference type="ARBA" id="ARBA00005061"/>
    </source>
</evidence>
<comment type="pathway">
    <text evidence="1 9">Purine metabolism; 7-cyano-7-deazaguanine biosynthesis.</text>
</comment>